<dbReference type="RefSeq" id="WP_090121252.1">
    <property type="nucleotide sequence ID" value="NZ_FNNJ01000002.1"/>
</dbReference>
<reference evidence="2 3" key="1">
    <citation type="submission" date="2016-10" db="EMBL/GenBank/DDBJ databases">
        <authorList>
            <person name="de Groot N.N."/>
        </authorList>
    </citation>
    <scope>NUCLEOTIDE SEQUENCE [LARGE SCALE GENOMIC DNA]</scope>
    <source>
        <strain evidence="2 3">DSM 24956</strain>
    </source>
</reference>
<protein>
    <recommendedName>
        <fullName evidence="4">Pectate lyase superfamily protein</fullName>
    </recommendedName>
</protein>
<feature type="chain" id="PRO_5011473210" description="Pectate lyase superfamily protein" evidence="1">
    <location>
        <begin position="21"/>
        <end position="439"/>
    </location>
</feature>
<proteinExistence type="predicted"/>
<dbReference type="SUPFAM" id="SSF51126">
    <property type="entry name" value="Pectin lyase-like"/>
    <property type="match status" value="1"/>
</dbReference>
<feature type="signal peptide" evidence="1">
    <location>
        <begin position="1"/>
        <end position="20"/>
    </location>
</feature>
<evidence type="ECO:0000313" key="3">
    <source>
        <dbReference type="Proteomes" id="UP000199595"/>
    </source>
</evidence>
<dbReference type="InterPro" id="IPR012334">
    <property type="entry name" value="Pectin_lyas_fold"/>
</dbReference>
<evidence type="ECO:0000313" key="2">
    <source>
        <dbReference type="EMBL" id="SDW85606.1"/>
    </source>
</evidence>
<sequence length="439" mass="48620">MIRKLFGMLVLCLAFSTVNAQYKEVMNPKGFTVNLKKDYGLKDDNAKNNQSYKLRKAIGEVNAKGGGNIVIPKGVYSLSSIYLKSNVHILIEAGTVIKPMLGEGVVFNLSTDKKDEKKNPKLFVENVSVRGKGGAFIIDYHTRKYKDRQRAIIGKMVKNFLIQDMIVKDNYSVFCGITLAPSNEKVKDVSNWEVSRPTFGTIKNITHYKASPGYGLVQCHGAQNVHFENLYAEGGVSFRLEVGANNKNVGVYDLTAKNIINKNGRCAVMLGPHSAKNGIIKVDGVKSISSTFAVTVGDGGVKKDAPDQTPGYFHKDSSIDNIVAIYGKSAQVKGPTFLEYPKVSDYFEHLKVFSDGKFYEGPAVTAVHYGPTTYNIKIGKNIKMEGFPHMNDKPIVTRADKRKESWGAEKKFWKKAHPGDEFVLDKGVVVKDYAVKAYF</sequence>
<dbReference type="STRING" id="762486.SAMN05444411_102318"/>
<organism evidence="2 3">
    <name type="scientific">Lutibacter oricola</name>
    <dbReference type="NCBI Taxonomy" id="762486"/>
    <lineage>
        <taxon>Bacteria</taxon>
        <taxon>Pseudomonadati</taxon>
        <taxon>Bacteroidota</taxon>
        <taxon>Flavobacteriia</taxon>
        <taxon>Flavobacteriales</taxon>
        <taxon>Flavobacteriaceae</taxon>
        <taxon>Lutibacter</taxon>
    </lineage>
</organism>
<dbReference type="OrthoDB" id="1419581at2"/>
<dbReference type="InterPro" id="IPR011050">
    <property type="entry name" value="Pectin_lyase_fold/virulence"/>
</dbReference>
<keyword evidence="1" id="KW-0732">Signal</keyword>
<evidence type="ECO:0000256" key="1">
    <source>
        <dbReference type="SAM" id="SignalP"/>
    </source>
</evidence>
<dbReference type="Proteomes" id="UP000199595">
    <property type="component" value="Unassembled WGS sequence"/>
</dbReference>
<evidence type="ECO:0008006" key="4">
    <source>
        <dbReference type="Google" id="ProtNLM"/>
    </source>
</evidence>
<dbReference type="Gene3D" id="2.160.20.10">
    <property type="entry name" value="Single-stranded right-handed beta-helix, Pectin lyase-like"/>
    <property type="match status" value="1"/>
</dbReference>
<gene>
    <name evidence="2" type="ORF">SAMN05444411_102318</name>
</gene>
<dbReference type="EMBL" id="FNNJ01000002">
    <property type="protein sequence ID" value="SDW85606.1"/>
    <property type="molecule type" value="Genomic_DNA"/>
</dbReference>
<keyword evidence="3" id="KW-1185">Reference proteome</keyword>
<name>A0A1H2WYM0_9FLAO</name>
<dbReference type="AlphaFoldDB" id="A0A1H2WYM0"/>
<accession>A0A1H2WYM0</accession>